<protein>
    <submittedName>
        <fullName evidence="1">Uncharacterized protein</fullName>
    </submittedName>
</protein>
<sequence>MAKCKRCGKDIKFVKTKKGKWLPAEQEMVVITPVEKLGKPYITDAGQIIYGLPTAPDCCYKGISDIKAYLCHFANCLYRGKQNKKNQ</sequence>
<evidence type="ECO:0000313" key="2">
    <source>
        <dbReference type="Proteomes" id="UP000198896"/>
    </source>
</evidence>
<dbReference type="STRING" id="1123323.SAMN05216245_101396"/>
<proteinExistence type="predicted"/>
<dbReference type="AlphaFoldDB" id="A0A1I1XS68"/>
<accession>A0A1I1XS68</accession>
<gene>
    <name evidence="1" type="ORF">SAMN05216245_101396</name>
</gene>
<dbReference type="Proteomes" id="UP000198896">
    <property type="component" value="Unassembled WGS sequence"/>
</dbReference>
<name>A0A1I1XS68_9FIRM</name>
<dbReference type="EMBL" id="FONL01000001">
    <property type="protein sequence ID" value="SFE10144.1"/>
    <property type="molecule type" value="Genomic_DNA"/>
</dbReference>
<evidence type="ECO:0000313" key="1">
    <source>
        <dbReference type="EMBL" id="SFE10144.1"/>
    </source>
</evidence>
<keyword evidence="2" id="KW-1185">Reference proteome</keyword>
<organism evidence="1 2">
    <name type="scientific">Succiniclasticum ruminis DSM 9236</name>
    <dbReference type="NCBI Taxonomy" id="1123323"/>
    <lineage>
        <taxon>Bacteria</taxon>
        <taxon>Bacillati</taxon>
        <taxon>Bacillota</taxon>
        <taxon>Negativicutes</taxon>
        <taxon>Acidaminococcales</taxon>
        <taxon>Acidaminococcaceae</taxon>
        <taxon>Succiniclasticum</taxon>
    </lineage>
</organism>
<reference evidence="1 2" key="1">
    <citation type="submission" date="2016-10" db="EMBL/GenBank/DDBJ databases">
        <authorList>
            <person name="de Groot N.N."/>
        </authorList>
    </citation>
    <scope>NUCLEOTIDE SEQUENCE [LARGE SCALE GENOMIC DNA]</scope>
    <source>
        <strain evidence="1 2">DSM 9236</strain>
    </source>
</reference>